<reference evidence="1 2" key="1">
    <citation type="submission" date="2019-05" db="EMBL/GenBank/DDBJ databases">
        <title>Tamlana fucoidanivorans sp. nov., isolated from the surface of algae collected from Fujian province in China.</title>
        <authorList>
            <person name="Li J."/>
        </authorList>
    </citation>
    <scope>NUCLEOTIDE SEQUENCE [LARGE SCALE GENOMIC DNA]</scope>
    <source>
        <strain evidence="1 2">CW2-9</strain>
    </source>
</reference>
<dbReference type="EMBL" id="VDCS01000008">
    <property type="protein sequence ID" value="TNJ44311.1"/>
    <property type="molecule type" value="Genomic_DNA"/>
</dbReference>
<gene>
    <name evidence="1" type="ORF">FGF67_09800</name>
</gene>
<name>A0A5C4SL48_9FLAO</name>
<protein>
    <submittedName>
        <fullName evidence="1">Uncharacterized protein</fullName>
    </submittedName>
</protein>
<organism evidence="1 2">
    <name type="scientific">Allotamlana fucoidanivorans</name>
    <dbReference type="NCBI Taxonomy" id="2583814"/>
    <lineage>
        <taxon>Bacteria</taxon>
        <taxon>Pseudomonadati</taxon>
        <taxon>Bacteroidota</taxon>
        <taxon>Flavobacteriia</taxon>
        <taxon>Flavobacteriales</taxon>
        <taxon>Flavobacteriaceae</taxon>
        <taxon>Allotamlana</taxon>
    </lineage>
</organism>
<comment type="caution">
    <text evidence="1">The sequence shown here is derived from an EMBL/GenBank/DDBJ whole genome shotgun (WGS) entry which is preliminary data.</text>
</comment>
<sequence>MRKLHAALLPLLLLLFTCEEPVDTVIEAVDEANTILRKYEWKLAKFKIEVANDDIPPPILFNSTDSLIKKGIYDLDDMVLDASEMRTYKVNFTHDGKVLTKDGQLDLIGGDKDVKYFVFNDKNVRISAAEKLIYDYLYDGNNNEIILTANQGSIARLVNKVNQDLIDKVANKSPEKIGDLMAHLLFNNEKLQSLINNVIVDAISGKLEFINEFDEETAAKFLASEIYKVLSQIDWESALTQLLKEQLEKLTNIDPDKVSEDISAVIVAFINENITADTIYEVIFPYIESIPTNAEKVSETISTLIVNLFFEVFAPNVLQPVLTDAWRDFTKLDEEKITTVSDTLAYYVSDIWINQENVSNLILPFTQKIDETSILKMGELATEATNAIEGIVNVINDSFSDINLQPDYESMQSTIKAAFIAAKPVIGLVGGPEKAADEVAGLIISQFLNQNNISSAFQLGITYLQSIDPEIAGSTIAEWLLSLEPEIGPEIISYLTDFLSPILENINPELTSLAIANALNDFISENITPEKVKSLLLPILEAFANLNAEAVANFFAKVILDLDIIKDTITEENIKNVLLPVLQKIKETDIEQLVQNLIDAVVNSGIFEDTITEERVATIISLLIYKSAWDNVQIANNFKEATIVLRHD</sequence>
<accession>A0A5C4SL48</accession>
<evidence type="ECO:0000313" key="2">
    <source>
        <dbReference type="Proteomes" id="UP000308713"/>
    </source>
</evidence>
<dbReference type="AlphaFoldDB" id="A0A5C4SL48"/>
<dbReference type="RefSeq" id="WP_139697225.1">
    <property type="nucleotide sequence ID" value="NZ_CP074074.1"/>
</dbReference>
<proteinExistence type="predicted"/>
<dbReference type="OrthoDB" id="1389932at2"/>
<keyword evidence="2" id="KW-1185">Reference proteome</keyword>
<evidence type="ECO:0000313" key="1">
    <source>
        <dbReference type="EMBL" id="TNJ44311.1"/>
    </source>
</evidence>
<dbReference type="Proteomes" id="UP000308713">
    <property type="component" value="Unassembled WGS sequence"/>
</dbReference>